<feature type="transmembrane region" description="Helical" evidence="2">
    <location>
        <begin position="61"/>
        <end position="85"/>
    </location>
</feature>
<dbReference type="Proteomes" id="UP000514704">
    <property type="component" value="Chromosome"/>
</dbReference>
<evidence type="ECO:0000313" key="3">
    <source>
        <dbReference type="EMBL" id="QMT98300.1"/>
    </source>
</evidence>
<proteinExistence type="predicted"/>
<reference evidence="3 4" key="1">
    <citation type="journal article" date="2017" name="Int. J. Syst. Evol. Microbiol.">
        <title>Mycoplasma tullyi sp. nov., isolated from penguins of the genus Spheniscus.</title>
        <authorList>
            <person name="Yavari C.A."/>
            <person name="Ramirez A.S."/>
            <person name="Nicholas R.A.J."/>
            <person name="Radford A.D."/>
            <person name="Darby A.C."/>
            <person name="Bradbury J.M."/>
        </authorList>
    </citation>
    <scope>NUCLEOTIDE SEQUENCE [LARGE SCALE GENOMIC DNA]</scope>
    <source>
        <strain evidence="3 4">56A97T</strain>
    </source>
</reference>
<evidence type="ECO:0000256" key="2">
    <source>
        <dbReference type="SAM" id="Phobius"/>
    </source>
</evidence>
<evidence type="ECO:0000256" key="1">
    <source>
        <dbReference type="SAM" id="MobiDB-lite"/>
    </source>
</evidence>
<dbReference type="EMBL" id="CP059674">
    <property type="protein sequence ID" value="QMT98300.1"/>
    <property type="molecule type" value="Genomic_DNA"/>
</dbReference>
<keyword evidence="4" id="KW-1185">Reference proteome</keyword>
<dbReference type="RefSeq" id="WP_182078587.1">
    <property type="nucleotide sequence ID" value="NZ_CP059674.1"/>
</dbReference>
<evidence type="ECO:0000313" key="4">
    <source>
        <dbReference type="Proteomes" id="UP000514704"/>
    </source>
</evidence>
<dbReference type="KEGG" id="mtuy:H3143_02215"/>
<protein>
    <submittedName>
        <fullName evidence="3">Uncharacterized protein</fullName>
    </submittedName>
</protein>
<sequence>MLKEDNEPTSQPDLEDVKQSHTKLIQEQEQLNLELKTDKHNEVYEYQSNSKLDKLPQWTKVLIIIFLTLLCVGCIVGTVFAVMAAKTTTS</sequence>
<name>A0A7D7YFG2_9MOLU</name>
<keyword evidence="2" id="KW-0472">Membrane</keyword>
<feature type="region of interest" description="Disordered" evidence="1">
    <location>
        <begin position="1"/>
        <end position="20"/>
    </location>
</feature>
<accession>A0A7D7YFG2</accession>
<dbReference type="AlphaFoldDB" id="A0A7D7YFG2"/>
<keyword evidence="2" id="KW-1133">Transmembrane helix</keyword>
<gene>
    <name evidence="3" type="ORF">H3143_02215</name>
</gene>
<organism evidence="3 4">
    <name type="scientific">Mycoplasma tullyi</name>
    <dbReference type="NCBI Taxonomy" id="1612150"/>
    <lineage>
        <taxon>Bacteria</taxon>
        <taxon>Bacillati</taxon>
        <taxon>Mycoplasmatota</taxon>
        <taxon>Mollicutes</taxon>
        <taxon>Mycoplasmataceae</taxon>
        <taxon>Mycoplasma</taxon>
    </lineage>
</organism>
<keyword evidence="2" id="KW-0812">Transmembrane</keyword>